<gene>
    <name evidence="2" type="ORF">MM415B00727_0017</name>
</gene>
<feature type="region of interest" description="Disordered" evidence="1">
    <location>
        <begin position="58"/>
        <end position="96"/>
    </location>
</feature>
<feature type="region of interest" description="Disordered" evidence="1">
    <location>
        <begin position="187"/>
        <end position="215"/>
    </location>
</feature>
<accession>A0A6M3IYN9</accession>
<dbReference type="AlphaFoldDB" id="A0A6M3IYN9"/>
<sequence>MAKVMRKPRVSRARNRIPAVSILLADLPADVVMQVKRAKLTDEQVYFFHLGYTRASRGLHPGPPAAQPSDVMYGAPPLPPRFQSAGPAPGQDGTVFSDAKRDAEAPAPAHSLPDHAPGAEYPYIDCRIVKKSQEAAFRLVAAIVKPERLPEAQRVVQELFVAWERGGYDRMPSSGRADIVRRLDGREMLKPKGEKSPIEQLAGSGPEVEDDAEDV</sequence>
<organism evidence="2">
    <name type="scientific">viral metagenome</name>
    <dbReference type="NCBI Taxonomy" id="1070528"/>
    <lineage>
        <taxon>unclassified sequences</taxon>
        <taxon>metagenomes</taxon>
        <taxon>organismal metagenomes</taxon>
    </lineage>
</organism>
<name>A0A6M3IYN9_9ZZZZ</name>
<proteinExistence type="predicted"/>
<evidence type="ECO:0000313" key="2">
    <source>
        <dbReference type="EMBL" id="QJA62789.1"/>
    </source>
</evidence>
<reference evidence="2" key="1">
    <citation type="submission" date="2020-03" db="EMBL/GenBank/DDBJ databases">
        <title>The deep terrestrial virosphere.</title>
        <authorList>
            <person name="Holmfeldt K."/>
            <person name="Nilsson E."/>
            <person name="Simone D."/>
            <person name="Lopez-Fernandez M."/>
            <person name="Wu X."/>
            <person name="de Brujin I."/>
            <person name="Lundin D."/>
            <person name="Andersson A."/>
            <person name="Bertilsson S."/>
            <person name="Dopson M."/>
        </authorList>
    </citation>
    <scope>NUCLEOTIDE SEQUENCE</scope>
    <source>
        <strain evidence="2">MM415B00727</strain>
    </source>
</reference>
<feature type="compositionally biased region" description="Basic and acidic residues" evidence="1">
    <location>
        <begin position="187"/>
        <end position="197"/>
    </location>
</feature>
<evidence type="ECO:0000256" key="1">
    <source>
        <dbReference type="SAM" id="MobiDB-lite"/>
    </source>
</evidence>
<protein>
    <submittedName>
        <fullName evidence="2">Uncharacterized protein</fullName>
    </submittedName>
</protein>
<dbReference type="EMBL" id="MT141481">
    <property type="protein sequence ID" value="QJA62789.1"/>
    <property type="molecule type" value="Genomic_DNA"/>
</dbReference>